<reference evidence="6" key="1">
    <citation type="submission" date="2025-08" db="UniProtKB">
        <authorList>
            <consortium name="Ensembl"/>
        </authorList>
    </citation>
    <scope>IDENTIFICATION</scope>
</reference>
<accession>A0A8C5QAJ9</accession>
<name>A0A8C5QAJ9_9ANUR</name>
<evidence type="ECO:0000256" key="4">
    <source>
        <dbReference type="ARBA" id="ARBA00023288"/>
    </source>
</evidence>
<dbReference type="InterPro" id="IPR004241">
    <property type="entry name" value="Atg8-like"/>
</dbReference>
<dbReference type="InterPro" id="IPR029071">
    <property type="entry name" value="Ubiquitin-like_domsf"/>
</dbReference>
<keyword evidence="7" id="KW-1185">Reference proteome</keyword>
<dbReference type="SUPFAM" id="SSF54236">
    <property type="entry name" value="Ubiquitin-like"/>
    <property type="match status" value="1"/>
</dbReference>
<organism evidence="6 7">
    <name type="scientific">Leptobrachium leishanense</name>
    <name type="common">Leishan spiny toad</name>
    <dbReference type="NCBI Taxonomy" id="445787"/>
    <lineage>
        <taxon>Eukaryota</taxon>
        <taxon>Metazoa</taxon>
        <taxon>Chordata</taxon>
        <taxon>Craniata</taxon>
        <taxon>Vertebrata</taxon>
        <taxon>Euteleostomi</taxon>
        <taxon>Amphibia</taxon>
        <taxon>Batrachia</taxon>
        <taxon>Anura</taxon>
        <taxon>Pelobatoidea</taxon>
        <taxon>Megophryidae</taxon>
        <taxon>Leptobrachium</taxon>
    </lineage>
</organism>
<dbReference type="AlphaFoldDB" id="A0A8C5QAJ9"/>
<sequence>MAALTKLYHRDLSVPQSQSLCILINGKQMTSLSLTLSELYHEYRDQDGFLYMTYMSHDVFG</sequence>
<evidence type="ECO:0008006" key="8">
    <source>
        <dbReference type="Google" id="ProtNLM"/>
    </source>
</evidence>
<keyword evidence="4 5" id="KW-0449">Lipoprotein</keyword>
<keyword evidence="3" id="KW-0472">Membrane</keyword>
<evidence type="ECO:0000256" key="3">
    <source>
        <dbReference type="ARBA" id="ARBA00023136"/>
    </source>
</evidence>
<comment type="similarity">
    <text evidence="2">Belongs to the ATG8 family.</text>
</comment>
<protein>
    <recommendedName>
        <fullName evidence="8">Autophagy-related protein</fullName>
    </recommendedName>
</protein>
<evidence type="ECO:0000313" key="7">
    <source>
        <dbReference type="Proteomes" id="UP000694569"/>
    </source>
</evidence>
<comment type="subcellular location">
    <subcellularLocation>
        <location evidence="1">Membrane</location>
    </subcellularLocation>
</comment>
<dbReference type="Proteomes" id="UP000694569">
    <property type="component" value="Unplaced"/>
</dbReference>
<dbReference type="Pfam" id="PF02991">
    <property type="entry name" value="ATG8"/>
    <property type="match status" value="1"/>
</dbReference>
<evidence type="ECO:0000256" key="1">
    <source>
        <dbReference type="ARBA" id="ARBA00004370"/>
    </source>
</evidence>
<dbReference type="Ensembl" id="ENSLLET00000036028.1">
    <property type="protein sequence ID" value="ENSLLEP00000034709.1"/>
    <property type="gene ID" value="ENSLLEG00000021929.1"/>
</dbReference>
<evidence type="ECO:0000256" key="2">
    <source>
        <dbReference type="ARBA" id="ARBA00007293"/>
    </source>
</evidence>
<dbReference type="OrthoDB" id="6738456at2759"/>
<dbReference type="Gene3D" id="3.10.20.90">
    <property type="entry name" value="Phosphatidylinositol 3-kinase Catalytic Subunit, Chain A, domain 1"/>
    <property type="match status" value="1"/>
</dbReference>
<evidence type="ECO:0000256" key="5">
    <source>
        <dbReference type="PIRSR" id="PIRSR604241-50"/>
    </source>
</evidence>
<feature type="lipid moiety-binding region" description="Phosphatidylserine amidated glycine; alternate" evidence="5">
    <location>
        <position position="61"/>
    </location>
</feature>
<dbReference type="GO" id="GO:0016020">
    <property type="term" value="C:membrane"/>
    <property type="evidence" value="ECO:0007669"/>
    <property type="project" value="UniProtKB-SubCell"/>
</dbReference>
<evidence type="ECO:0000313" key="6">
    <source>
        <dbReference type="Ensembl" id="ENSLLEP00000034709.1"/>
    </source>
</evidence>
<proteinExistence type="inferred from homology"/>
<reference evidence="6" key="2">
    <citation type="submission" date="2025-09" db="UniProtKB">
        <authorList>
            <consortium name="Ensembl"/>
        </authorList>
    </citation>
    <scope>IDENTIFICATION</scope>
</reference>